<dbReference type="AlphaFoldDB" id="A0A814TTR6"/>
<proteinExistence type="predicted"/>
<accession>A0A814TTR6</accession>
<dbReference type="OrthoDB" id="9991459at2759"/>
<evidence type="ECO:0000256" key="1">
    <source>
        <dbReference type="SAM" id="MobiDB-lite"/>
    </source>
</evidence>
<dbReference type="EMBL" id="CAJNOI010000098">
    <property type="protein sequence ID" value="CAF1055403.1"/>
    <property type="molecule type" value="Genomic_DNA"/>
</dbReference>
<feature type="compositionally biased region" description="Polar residues" evidence="1">
    <location>
        <begin position="245"/>
        <end position="260"/>
    </location>
</feature>
<dbReference type="Proteomes" id="UP000663832">
    <property type="component" value="Unassembled WGS sequence"/>
</dbReference>
<dbReference type="Proteomes" id="UP000663877">
    <property type="component" value="Unassembled WGS sequence"/>
</dbReference>
<name>A0A814TTR6_9BILA</name>
<feature type="region of interest" description="Disordered" evidence="1">
    <location>
        <begin position="237"/>
        <end position="265"/>
    </location>
</feature>
<evidence type="ECO:0000313" key="5">
    <source>
        <dbReference type="Proteomes" id="UP000663832"/>
    </source>
</evidence>
<dbReference type="EMBL" id="CAJNOM010000164">
    <property type="protein sequence ID" value="CAF1166692.1"/>
    <property type="molecule type" value="Genomic_DNA"/>
</dbReference>
<sequence length="551" mass="64172">MSTNEQQQQNTEQLTMLKERFPHINENKLTRVLQRHGGDFDKVCARLSQREARCNKWESLETRFGPAITTLQQEHPSIQSFKRFRLLKTMERFDGDIEKVNKFIQERETKRCHKDRDTSISRCQRREELKTKYASQLAQLATSGINVDRPWILRVLEKHEGDVNKVIEMKSRCTERKAKFAELYTKYANQIAQLEAEDFSIKNKRILACLLEKSNGDIDVVKQFAQERQEKHLKRKECRHKHRNTSPTITTQEGNESGSTCRKRHDFSSDDLENLKKLRLAGVHGNPRRVLATFHECNDSIELTQTRMQEKKHKRCHHREERASVADIHNAYIKINQREDWPRDIEQVYLDGNNMMFVVDSLRRLCLNRAGKKTERAIGEIAAAWNQQMHIPNVELIYDSASQLDQIDTVKVTSAQPTYKTTDDMLVDIVRRPENQEKNKRTIIITSDRALAVLLQREGCLLVKPKNWFAHCVMVLTPDLINNEEKTGVITDASSSPSTTVKTHYNFDELVHINLALYEEAIDIQLDNLSMIYANMDSILHSQYDIDSTLE</sequence>
<dbReference type="PROSITE" id="PS51140">
    <property type="entry name" value="CUE"/>
    <property type="match status" value="1"/>
</dbReference>
<evidence type="ECO:0000313" key="4">
    <source>
        <dbReference type="EMBL" id="CAF1166692.1"/>
    </source>
</evidence>
<dbReference type="InterPro" id="IPR003892">
    <property type="entry name" value="CUE"/>
</dbReference>
<protein>
    <recommendedName>
        <fullName evidence="2">CUE domain-containing protein</fullName>
    </recommendedName>
</protein>
<gene>
    <name evidence="3" type="ORF">BJG266_LOCUS18854</name>
    <name evidence="4" type="ORF">QVE165_LOCUS23878</name>
</gene>
<evidence type="ECO:0000313" key="3">
    <source>
        <dbReference type="EMBL" id="CAF1055403.1"/>
    </source>
</evidence>
<dbReference type="CDD" id="cd14279">
    <property type="entry name" value="CUE"/>
    <property type="match status" value="1"/>
</dbReference>
<comment type="caution">
    <text evidence="4">The sequence shown here is derived from an EMBL/GenBank/DDBJ whole genome shotgun (WGS) entry which is preliminary data.</text>
</comment>
<reference evidence="4" key="1">
    <citation type="submission" date="2021-02" db="EMBL/GenBank/DDBJ databases">
        <authorList>
            <person name="Nowell W R."/>
        </authorList>
    </citation>
    <scope>NUCLEOTIDE SEQUENCE</scope>
</reference>
<dbReference type="GO" id="GO:0043130">
    <property type="term" value="F:ubiquitin binding"/>
    <property type="evidence" value="ECO:0007669"/>
    <property type="project" value="InterPro"/>
</dbReference>
<organism evidence="4 5">
    <name type="scientific">Adineta steineri</name>
    <dbReference type="NCBI Taxonomy" id="433720"/>
    <lineage>
        <taxon>Eukaryota</taxon>
        <taxon>Metazoa</taxon>
        <taxon>Spiralia</taxon>
        <taxon>Gnathifera</taxon>
        <taxon>Rotifera</taxon>
        <taxon>Eurotatoria</taxon>
        <taxon>Bdelloidea</taxon>
        <taxon>Adinetida</taxon>
        <taxon>Adinetidae</taxon>
        <taxon>Adineta</taxon>
    </lineage>
</organism>
<evidence type="ECO:0000259" key="2">
    <source>
        <dbReference type="PROSITE" id="PS51140"/>
    </source>
</evidence>
<keyword evidence="5" id="KW-1185">Reference proteome</keyword>
<feature type="domain" description="CUE" evidence="2">
    <location>
        <begin position="9"/>
        <end position="52"/>
    </location>
</feature>
<dbReference type="Pfam" id="PF02845">
    <property type="entry name" value="CUE"/>
    <property type="match status" value="1"/>
</dbReference>